<accession>A0A6A4RHB5</accession>
<name>A0A6A4RHB5_SCOMX</name>
<comment type="caution">
    <text evidence="1">The sequence shown here is derived from an EMBL/GenBank/DDBJ whole genome shotgun (WGS) entry which is preliminary data.</text>
</comment>
<gene>
    <name evidence="1" type="ORF">F2P81_025871</name>
</gene>
<protein>
    <submittedName>
        <fullName evidence="1">Uncharacterized protein</fullName>
    </submittedName>
</protein>
<organism evidence="1 2">
    <name type="scientific">Scophthalmus maximus</name>
    <name type="common">Turbot</name>
    <name type="synonym">Psetta maxima</name>
    <dbReference type="NCBI Taxonomy" id="52904"/>
    <lineage>
        <taxon>Eukaryota</taxon>
        <taxon>Metazoa</taxon>
        <taxon>Chordata</taxon>
        <taxon>Craniata</taxon>
        <taxon>Vertebrata</taxon>
        <taxon>Euteleostomi</taxon>
        <taxon>Actinopterygii</taxon>
        <taxon>Neopterygii</taxon>
        <taxon>Teleostei</taxon>
        <taxon>Neoteleostei</taxon>
        <taxon>Acanthomorphata</taxon>
        <taxon>Carangaria</taxon>
        <taxon>Pleuronectiformes</taxon>
        <taxon>Pleuronectoidei</taxon>
        <taxon>Scophthalmidae</taxon>
        <taxon>Scophthalmus</taxon>
    </lineage>
</organism>
<sequence>MPDINRTLDTSVGLCSLVSSQQRSLFGLSDAVYSAARDPFVSVFEQTGPAFVVQANRGGGVLFLLRCFGVQFFDITLWVNTERGFFLESSTAWLSHIRDASLLRVIEFFSFFVRTASFAFLKCVKAFR</sequence>
<evidence type="ECO:0000313" key="1">
    <source>
        <dbReference type="EMBL" id="KAF0021876.1"/>
    </source>
</evidence>
<evidence type="ECO:0000313" key="2">
    <source>
        <dbReference type="Proteomes" id="UP000438429"/>
    </source>
</evidence>
<reference evidence="1 2" key="1">
    <citation type="submission" date="2019-06" db="EMBL/GenBank/DDBJ databases">
        <title>Draft genomes of female and male turbot (Scophthalmus maximus).</title>
        <authorList>
            <person name="Xu H."/>
            <person name="Xu X.-W."/>
            <person name="Shao C."/>
            <person name="Chen S."/>
        </authorList>
    </citation>
    <scope>NUCLEOTIDE SEQUENCE [LARGE SCALE GENOMIC DNA]</scope>
    <source>
        <strain evidence="1">Ysfricsl-2016a</strain>
        <tissue evidence="1">Blood</tissue>
    </source>
</reference>
<dbReference type="Proteomes" id="UP000438429">
    <property type="component" value="Unassembled WGS sequence"/>
</dbReference>
<proteinExistence type="predicted"/>
<dbReference type="EMBL" id="VEVO01001230">
    <property type="protein sequence ID" value="KAF0021876.1"/>
    <property type="molecule type" value="Genomic_DNA"/>
</dbReference>
<dbReference type="AlphaFoldDB" id="A0A6A4RHB5"/>